<evidence type="ECO:0000313" key="4">
    <source>
        <dbReference type="EMBL" id="CAB4653987.1"/>
    </source>
</evidence>
<evidence type="ECO:0000259" key="3">
    <source>
        <dbReference type="SMART" id="SM00563"/>
    </source>
</evidence>
<dbReference type="Pfam" id="PF01553">
    <property type="entry name" value="Acyltransferase"/>
    <property type="match status" value="1"/>
</dbReference>
<dbReference type="GO" id="GO:0003841">
    <property type="term" value="F:1-acylglycerol-3-phosphate O-acyltransferase activity"/>
    <property type="evidence" value="ECO:0007669"/>
    <property type="project" value="TreeGrafter"/>
</dbReference>
<protein>
    <submittedName>
        <fullName evidence="4">Unannotated protein</fullName>
    </submittedName>
</protein>
<keyword evidence="2" id="KW-0012">Acyltransferase</keyword>
<keyword evidence="1" id="KW-0808">Transferase</keyword>
<dbReference type="GO" id="GO:0006654">
    <property type="term" value="P:phosphatidic acid biosynthetic process"/>
    <property type="evidence" value="ECO:0007669"/>
    <property type="project" value="TreeGrafter"/>
</dbReference>
<dbReference type="AlphaFoldDB" id="A0A6J6KVW1"/>
<dbReference type="SMART" id="SM00563">
    <property type="entry name" value="PlsC"/>
    <property type="match status" value="1"/>
</dbReference>
<proteinExistence type="predicted"/>
<evidence type="ECO:0000256" key="1">
    <source>
        <dbReference type="ARBA" id="ARBA00022679"/>
    </source>
</evidence>
<dbReference type="EMBL" id="CAEZWM010000052">
    <property type="protein sequence ID" value="CAB4653987.1"/>
    <property type="molecule type" value="Genomic_DNA"/>
</dbReference>
<gene>
    <name evidence="4" type="ORF">UFOPK2242_00571</name>
    <name evidence="5" type="ORF">UFOPK2925_00878</name>
    <name evidence="6" type="ORF">UFOPK2996_00788</name>
</gene>
<dbReference type="InterPro" id="IPR002123">
    <property type="entry name" value="Plipid/glycerol_acylTrfase"/>
</dbReference>
<dbReference type="PANTHER" id="PTHR10434:SF11">
    <property type="entry name" value="1-ACYL-SN-GLYCEROL-3-PHOSPHATE ACYLTRANSFERASE"/>
    <property type="match status" value="1"/>
</dbReference>
<sequence length="210" mass="22648">MIFYRTVRSIVLALCRVLFRVRVTGKANVPKVGAYILAPTHRSLMDIPFATYSTKRRIRFMAKQELFKKPLLAKLLTGLGGFPVDRGSADRAALRTAQACIEGGEPTALFPEGTRLTGPTLGEFFDGAAYLAIKTGVPIVPVAIGGSEQILASGNVLPKLRRVAVVIGEPIFPPTRDGGAVKRSSITAMTEQLQNSLQALFDQAMKNAGY</sequence>
<dbReference type="EMBL" id="CAEZZU010000124">
    <property type="protein sequence ID" value="CAB4781384.1"/>
    <property type="molecule type" value="Genomic_DNA"/>
</dbReference>
<dbReference type="EMBL" id="CAFAAH010000093">
    <property type="protein sequence ID" value="CAB4795952.1"/>
    <property type="molecule type" value="Genomic_DNA"/>
</dbReference>
<accession>A0A6J6KVW1</accession>
<dbReference type="PANTHER" id="PTHR10434">
    <property type="entry name" value="1-ACYL-SN-GLYCEROL-3-PHOSPHATE ACYLTRANSFERASE"/>
    <property type="match status" value="1"/>
</dbReference>
<organism evidence="4">
    <name type="scientific">freshwater metagenome</name>
    <dbReference type="NCBI Taxonomy" id="449393"/>
    <lineage>
        <taxon>unclassified sequences</taxon>
        <taxon>metagenomes</taxon>
        <taxon>ecological metagenomes</taxon>
    </lineage>
</organism>
<evidence type="ECO:0000313" key="6">
    <source>
        <dbReference type="EMBL" id="CAB4795952.1"/>
    </source>
</evidence>
<evidence type="ECO:0000256" key="2">
    <source>
        <dbReference type="ARBA" id="ARBA00023315"/>
    </source>
</evidence>
<dbReference type="CDD" id="cd07989">
    <property type="entry name" value="LPLAT_AGPAT-like"/>
    <property type="match status" value="1"/>
</dbReference>
<evidence type="ECO:0000313" key="5">
    <source>
        <dbReference type="EMBL" id="CAB4781384.1"/>
    </source>
</evidence>
<reference evidence="4" key="1">
    <citation type="submission" date="2020-05" db="EMBL/GenBank/DDBJ databases">
        <authorList>
            <person name="Chiriac C."/>
            <person name="Salcher M."/>
            <person name="Ghai R."/>
            <person name="Kavagutti S V."/>
        </authorList>
    </citation>
    <scope>NUCLEOTIDE SEQUENCE</scope>
</reference>
<dbReference type="SUPFAM" id="SSF69593">
    <property type="entry name" value="Glycerol-3-phosphate (1)-acyltransferase"/>
    <property type="match status" value="1"/>
</dbReference>
<name>A0A6J6KVW1_9ZZZZ</name>
<feature type="domain" description="Phospholipid/glycerol acyltransferase" evidence="3">
    <location>
        <begin position="35"/>
        <end position="147"/>
    </location>
</feature>